<dbReference type="SUPFAM" id="SSF56112">
    <property type="entry name" value="Protein kinase-like (PK-like)"/>
    <property type="match status" value="1"/>
</dbReference>
<evidence type="ECO:0000313" key="2">
    <source>
        <dbReference type="Proteomes" id="UP000242450"/>
    </source>
</evidence>
<evidence type="ECO:0000313" key="1">
    <source>
        <dbReference type="EMBL" id="OWK08570.1"/>
    </source>
</evidence>
<gene>
    <name evidence="1" type="ORF">Celaphus_00011250</name>
</gene>
<dbReference type="EMBL" id="MKHE01000014">
    <property type="protein sequence ID" value="OWK08570.1"/>
    <property type="molecule type" value="Genomic_DNA"/>
</dbReference>
<dbReference type="OrthoDB" id="1732493at2759"/>
<comment type="caution">
    <text evidence="1">The sequence shown here is derived from an EMBL/GenBank/DDBJ whole genome shotgun (WGS) entry which is preliminary data.</text>
</comment>
<sequence>MELCLRVDKATNQVITMKRIRLEKEEEGVPSPAIQEISLTKRTSSSKYNLKKYLDSIPPGEFTDSSLVQSYLYQILQGIVFCHSRRVLYKT</sequence>
<keyword evidence="2" id="KW-1185">Reference proteome</keyword>
<protein>
    <submittedName>
        <fullName evidence="1">Uncharacterized protein</fullName>
    </submittedName>
</protein>
<name>A0A212CRE4_CEREH</name>
<proteinExistence type="predicted"/>
<dbReference type="InterPro" id="IPR011009">
    <property type="entry name" value="Kinase-like_dom_sf"/>
</dbReference>
<dbReference type="Gene3D" id="3.30.200.20">
    <property type="entry name" value="Phosphorylase Kinase, domain 1"/>
    <property type="match status" value="1"/>
</dbReference>
<reference evidence="1 2" key="1">
    <citation type="journal article" date="2018" name="Mol. Genet. Genomics">
        <title>The red deer Cervus elaphus genome CerEla1.0: sequencing, annotating, genes, and chromosomes.</title>
        <authorList>
            <person name="Bana N.A."/>
            <person name="Nyiri A."/>
            <person name="Nagy J."/>
            <person name="Frank K."/>
            <person name="Nagy T."/>
            <person name="Steger V."/>
            <person name="Schiller M."/>
            <person name="Lakatos P."/>
            <person name="Sugar L."/>
            <person name="Horn P."/>
            <person name="Barta E."/>
            <person name="Orosz L."/>
        </authorList>
    </citation>
    <scope>NUCLEOTIDE SEQUENCE [LARGE SCALE GENOMIC DNA]</scope>
    <source>
        <strain evidence="1">Hungarian</strain>
    </source>
</reference>
<feature type="non-terminal residue" evidence="1">
    <location>
        <position position="91"/>
    </location>
</feature>
<organism evidence="1 2">
    <name type="scientific">Cervus elaphus hippelaphus</name>
    <name type="common">European red deer</name>
    <dbReference type="NCBI Taxonomy" id="46360"/>
    <lineage>
        <taxon>Eukaryota</taxon>
        <taxon>Metazoa</taxon>
        <taxon>Chordata</taxon>
        <taxon>Craniata</taxon>
        <taxon>Vertebrata</taxon>
        <taxon>Euteleostomi</taxon>
        <taxon>Mammalia</taxon>
        <taxon>Eutheria</taxon>
        <taxon>Laurasiatheria</taxon>
        <taxon>Artiodactyla</taxon>
        <taxon>Ruminantia</taxon>
        <taxon>Pecora</taxon>
        <taxon>Cervidae</taxon>
        <taxon>Cervinae</taxon>
        <taxon>Cervus</taxon>
    </lineage>
</organism>
<accession>A0A212CRE4</accession>
<dbReference type="Proteomes" id="UP000242450">
    <property type="component" value="Chromosome 14"/>
</dbReference>
<dbReference type="AlphaFoldDB" id="A0A212CRE4"/>